<organism evidence="2 3">
    <name type="scientific">Abyssalbus ytuae</name>
    <dbReference type="NCBI Taxonomy" id="2926907"/>
    <lineage>
        <taxon>Bacteria</taxon>
        <taxon>Pseudomonadati</taxon>
        <taxon>Bacteroidota</taxon>
        <taxon>Flavobacteriia</taxon>
        <taxon>Flavobacteriales</taxon>
        <taxon>Flavobacteriaceae</taxon>
        <taxon>Abyssalbus</taxon>
    </lineage>
</organism>
<dbReference type="AlphaFoldDB" id="A0A9E6ZKZ3"/>
<keyword evidence="1" id="KW-0472">Membrane</keyword>
<dbReference type="KEGG" id="fbm:MQE35_18340"/>
<keyword evidence="1" id="KW-0812">Transmembrane</keyword>
<name>A0A9E6ZKZ3_9FLAO</name>
<proteinExistence type="predicted"/>
<dbReference type="EMBL" id="CP094358">
    <property type="protein sequence ID" value="UOB17687.1"/>
    <property type="molecule type" value="Genomic_DNA"/>
</dbReference>
<evidence type="ECO:0000256" key="1">
    <source>
        <dbReference type="SAM" id="Phobius"/>
    </source>
</evidence>
<evidence type="ECO:0000313" key="2">
    <source>
        <dbReference type="EMBL" id="UOB17687.1"/>
    </source>
</evidence>
<reference evidence="2" key="1">
    <citation type="submission" date="2022-03" db="EMBL/GenBank/DDBJ databases">
        <title>Description of Abyssus ytuae gen. nov., sp. nov., a novel member of the family Flavobacteriaceae isolated from the sediment of Mariana Trench.</title>
        <authorList>
            <person name="Zhang J."/>
            <person name="Xu X."/>
        </authorList>
    </citation>
    <scope>NUCLEOTIDE SEQUENCE</scope>
    <source>
        <strain evidence="2">MT3330</strain>
    </source>
</reference>
<dbReference type="Proteomes" id="UP000831290">
    <property type="component" value="Chromosome"/>
</dbReference>
<dbReference type="RefSeq" id="WP_255843335.1">
    <property type="nucleotide sequence ID" value="NZ_CP094358.1"/>
</dbReference>
<protein>
    <submittedName>
        <fullName evidence="2">Uncharacterized protein</fullName>
    </submittedName>
</protein>
<sequence length="68" mass="7944">MKLFKQYLQDLLKSLPLAIITSCISVMILLYVDFFKDFDLFKITMSFLVTVLIMSHLIKPFSKIVARL</sequence>
<evidence type="ECO:0000313" key="3">
    <source>
        <dbReference type="Proteomes" id="UP000831290"/>
    </source>
</evidence>
<feature type="transmembrane region" description="Helical" evidence="1">
    <location>
        <begin position="12"/>
        <end position="34"/>
    </location>
</feature>
<feature type="transmembrane region" description="Helical" evidence="1">
    <location>
        <begin position="40"/>
        <end position="58"/>
    </location>
</feature>
<keyword evidence="1" id="KW-1133">Transmembrane helix</keyword>
<accession>A0A9E6ZKZ3</accession>
<gene>
    <name evidence="2" type="ORF">MQE35_18340</name>
</gene>
<keyword evidence="3" id="KW-1185">Reference proteome</keyword>